<accession>A0ABX0M424</accession>
<dbReference type="EMBL" id="VUYU01000046">
    <property type="protein sequence ID" value="NHZ38359.1"/>
    <property type="molecule type" value="Genomic_DNA"/>
</dbReference>
<keyword evidence="2" id="KW-1185">Reference proteome</keyword>
<sequence>MSALTPADSKMFGRLWWAQPLPARYASIDAASVGLSVQIEVCNRGLNLDDTVRHRITWRGTAEQFGATKTFPKGVSAKLSSGRFVYPGQLRGTVYPGGIGHYVFVIEFCYLRSKIWARREAKAALADESYLDFRDAVMAGFPLADVSGDDVRILSGGLR</sequence>
<reference evidence="1 2" key="1">
    <citation type="submission" date="2019-09" db="EMBL/GenBank/DDBJ databases">
        <title>Taxonomy of Antarctic Massilia spp.: description of Massilia rubra sp. nov., Massilia aquatica sp. nov., Massilia mucilaginosa sp. nov., Massilia frigida sp. nov. isolated from streams, lakes and regoliths.</title>
        <authorList>
            <person name="Holochova P."/>
            <person name="Sedlacek I."/>
            <person name="Kralova S."/>
            <person name="Maslanova I."/>
            <person name="Busse H.-J."/>
            <person name="Stankova E."/>
            <person name="Vrbovska V."/>
            <person name="Kovarovic V."/>
            <person name="Bartak M."/>
            <person name="Svec P."/>
            <person name="Pantucek R."/>
        </authorList>
    </citation>
    <scope>NUCLEOTIDE SEQUENCE [LARGE SCALE GENOMIC DNA]</scope>
    <source>
        <strain evidence="1 2">CCM 8692</strain>
    </source>
</reference>
<evidence type="ECO:0000313" key="1">
    <source>
        <dbReference type="EMBL" id="NHZ38359.1"/>
    </source>
</evidence>
<proteinExistence type="predicted"/>
<dbReference type="Proteomes" id="UP000785613">
    <property type="component" value="Unassembled WGS sequence"/>
</dbReference>
<protein>
    <submittedName>
        <fullName evidence="1">Uncharacterized protein</fullName>
    </submittedName>
</protein>
<evidence type="ECO:0000313" key="2">
    <source>
        <dbReference type="Proteomes" id="UP000785613"/>
    </source>
</evidence>
<name>A0ABX0M424_9BURK</name>
<organism evidence="1 2">
    <name type="scientific">Massilia rubra</name>
    <dbReference type="NCBI Taxonomy" id="2607910"/>
    <lineage>
        <taxon>Bacteria</taxon>
        <taxon>Pseudomonadati</taxon>
        <taxon>Pseudomonadota</taxon>
        <taxon>Betaproteobacteria</taxon>
        <taxon>Burkholderiales</taxon>
        <taxon>Oxalobacteraceae</taxon>
        <taxon>Telluria group</taxon>
        <taxon>Massilia</taxon>
    </lineage>
</organism>
<dbReference type="RefSeq" id="WP_167232810.1">
    <property type="nucleotide sequence ID" value="NZ_VUYU01000046.1"/>
</dbReference>
<comment type="caution">
    <text evidence="1">The sequence shown here is derived from an EMBL/GenBank/DDBJ whole genome shotgun (WGS) entry which is preliminary data.</text>
</comment>
<gene>
    <name evidence="1" type="ORF">F0185_32960</name>
</gene>